<dbReference type="GO" id="GO:0009116">
    <property type="term" value="P:nucleoside metabolic process"/>
    <property type="evidence" value="ECO:0007669"/>
    <property type="project" value="InterPro"/>
</dbReference>
<dbReference type="Proteomes" id="UP000186955">
    <property type="component" value="Unassembled WGS sequence"/>
</dbReference>
<reference evidence="1 2" key="1">
    <citation type="submission" date="2016-10" db="EMBL/GenBank/DDBJ databases">
        <title>Genome sequence of the ascomycete fungus Penicillium subrubescens.</title>
        <authorList>
            <person name="De Vries R.P."/>
            <person name="Peng M."/>
            <person name="Dilokpimol A."/>
            <person name="Hilden K."/>
            <person name="Makela M.R."/>
            <person name="Grigoriev I."/>
            <person name="Riley R."/>
            <person name="Granchi Z."/>
        </authorList>
    </citation>
    <scope>NUCLEOTIDE SEQUENCE [LARGE SCALE GENOMIC DNA]</scope>
    <source>
        <strain evidence="1 2">CBS 132785</strain>
    </source>
</reference>
<sequence>MAHKRSVGLYMLSLPPFTRALPFPTPLAAATAAAAAHDALQPNLPEATPAVDDSAGELRRRTGYDDTYGATATYTSWTSASVCGFVDGVLDFCIGGSAPSAKYDIRLGDIVVSTPGKAKGGVFQYDSDKTVQGKEWQGYAAMTAATYTTELLSMIPFQNVEAEERISDLLL</sequence>
<protein>
    <submittedName>
        <fullName evidence="1">Uncharacterized protein</fullName>
    </submittedName>
</protein>
<organism evidence="1 2">
    <name type="scientific">Penicillium subrubescens</name>
    <dbReference type="NCBI Taxonomy" id="1316194"/>
    <lineage>
        <taxon>Eukaryota</taxon>
        <taxon>Fungi</taxon>
        <taxon>Dikarya</taxon>
        <taxon>Ascomycota</taxon>
        <taxon>Pezizomycotina</taxon>
        <taxon>Eurotiomycetes</taxon>
        <taxon>Eurotiomycetidae</taxon>
        <taxon>Eurotiales</taxon>
        <taxon>Aspergillaceae</taxon>
        <taxon>Penicillium</taxon>
    </lineage>
</organism>
<evidence type="ECO:0000313" key="2">
    <source>
        <dbReference type="Proteomes" id="UP000186955"/>
    </source>
</evidence>
<keyword evidence="2" id="KW-1185">Reference proteome</keyword>
<accession>A0A1Q5UDA5</accession>
<dbReference type="AlphaFoldDB" id="A0A1Q5UDA5"/>
<name>A0A1Q5UDA5_9EURO</name>
<dbReference type="STRING" id="1316194.A0A1Q5UDA5"/>
<dbReference type="GO" id="GO:0003824">
    <property type="term" value="F:catalytic activity"/>
    <property type="evidence" value="ECO:0007669"/>
    <property type="project" value="InterPro"/>
</dbReference>
<dbReference type="EMBL" id="MNBE01000337">
    <property type="protein sequence ID" value="OKP10444.1"/>
    <property type="molecule type" value="Genomic_DNA"/>
</dbReference>
<gene>
    <name evidence="1" type="ORF">PENSUB_4126</name>
</gene>
<dbReference type="Gene3D" id="3.40.50.1580">
    <property type="entry name" value="Nucleoside phosphorylase domain"/>
    <property type="match status" value="1"/>
</dbReference>
<dbReference type="InterPro" id="IPR035994">
    <property type="entry name" value="Nucleoside_phosphorylase_sf"/>
</dbReference>
<evidence type="ECO:0000313" key="1">
    <source>
        <dbReference type="EMBL" id="OKP10444.1"/>
    </source>
</evidence>
<comment type="caution">
    <text evidence="1">The sequence shown here is derived from an EMBL/GenBank/DDBJ whole genome shotgun (WGS) entry which is preliminary data.</text>
</comment>
<proteinExistence type="predicted"/>